<feature type="region of interest" description="Disordered" evidence="1">
    <location>
        <begin position="16"/>
        <end position="73"/>
    </location>
</feature>
<feature type="compositionally biased region" description="Basic and acidic residues" evidence="1">
    <location>
        <begin position="38"/>
        <end position="56"/>
    </location>
</feature>
<reference evidence="3 4" key="1">
    <citation type="journal article" date="2024" name="Science">
        <title>Giant polyketide synthase enzymes in the biosynthesis of giant marine polyether toxins.</title>
        <authorList>
            <person name="Fallon T.R."/>
            <person name="Shende V.V."/>
            <person name="Wierzbicki I.H."/>
            <person name="Pendleton A.L."/>
            <person name="Watervoot N.F."/>
            <person name="Auber R.P."/>
            <person name="Gonzalez D.J."/>
            <person name="Wisecaver J.H."/>
            <person name="Moore B.S."/>
        </authorList>
    </citation>
    <scope>NUCLEOTIDE SEQUENCE [LARGE SCALE GENOMIC DNA]</scope>
    <source>
        <strain evidence="3 4">12B1</strain>
    </source>
</reference>
<evidence type="ECO:0000256" key="1">
    <source>
        <dbReference type="SAM" id="MobiDB-lite"/>
    </source>
</evidence>
<keyword evidence="4" id="KW-1185">Reference proteome</keyword>
<dbReference type="Proteomes" id="UP001515480">
    <property type="component" value="Unassembled WGS sequence"/>
</dbReference>
<proteinExistence type="predicted"/>
<gene>
    <name evidence="3" type="ORF">AB1Y20_001075</name>
</gene>
<name>A0AB34K6P0_PRYPA</name>
<evidence type="ECO:0000313" key="3">
    <source>
        <dbReference type="EMBL" id="KAL1530159.1"/>
    </source>
</evidence>
<accession>A0AB34K6P0</accession>
<dbReference type="AlphaFoldDB" id="A0AB34K6P0"/>
<comment type="caution">
    <text evidence="3">The sequence shown here is derived from an EMBL/GenBank/DDBJ whole genome shotgun (WGS) entry which is preliminary data.</text>
</comment>
<protein>
    <submittedName>
        <fullName evidence="3">Uncharacterized protein</fullName>
    </submittedName>
</protein>
<evidence type="ECO:0000313" key="4">
    <source>
        <dbReference type="Proteomes" id="UP001515480"/>
    </source>
</evidence>
<dbReference type="EMBL" id="JBGBPQ010000001">
    <property type="protein sequence ID" value="KAL1530159.1"/>
    <property type="molecule type" value="Genomic_DNA"/>
</dbReference>
<keyword evidence="2" id="KW-0732">Signal</keyword>
<feature type="signal peptide" evidence="2">
    <location>
        <begin position="1"/>
        <end position="15"/>
    </location>
</feature>
<evidence type="ECO:0000256" key="2">
    <source>
        <dbReference type="SAM" id="SignalP"/>
    </source>
</evidence>
<sequence length="240" mass="25688">MLLVALLALRPPVAPHPVALGASSSRPRHVAPTGRLGGDFRARDDDDDAQARERTLRSNPPPPRRTPPIARRARVSTTDAGTLLVEVPPKGLAADAFFSGAFSVAWFSAVVPATVMSGGVAPFLFMLPFWAAGGLVAKSAVLDPFVSSQLSIGQFAWSLRTLAYGDAVLSQREGATDELRGAQAELVAYVNEIPQYELRLYSEGGMCSFGSTLSVDELEFLADEINQHLEGLRRLPSDDS</sequence>
<organism evidence="3 4">
    <name type="scientific">Prymnesium parvum</name>
    <name type="common">Toxic golden alga</name>
    <dbReference type="NCBI Taxonomy" id="97485"/>
    <lineage>
        <taxon>Eukaryota</taxon>
        <taxon>Haptista</taxon>
        <taxon>Haptophyta</taxon>
        <taxon>Prymnesiophyceae</taxon>
        <taxon>Prymnesiales</taxon>
        <taxon>Prymnesiaceae</taxon>
        <taxon>Prymnesium</taxon>
    </lineage>
</organism>
<feature type="chain" id="PRO_5044222776" evidence="2">
    <location>
        <begin position="16"/>
        <end position="240"/>
    </location>
</feature>